<comment type="catalytic activity">
    <reaction evidence="1 16">
        <text>(R)-pantothenate + ATP = (R)-4'-phosphopantothenate + ADP + H(+)</text>
        <dbReference type="Rhea" id="RHEA:16373"/>
        <dbReference type="ChEBI" id="CHEBI:10986"/>
        <dbReference type="ChEBI" id="CHEBI:15378"/>
        <dbReference type="ChEBI" id="CHEBI:29032"/>
        <dbReference type="ChEBI" id="CHEBI:30616"/>
        <dbReference type="ChEBI" id="CHEBI:456216"/>
        <dbReference type="EC" id="2.7.1.33"/>
    </reaction>
</comment>
<keyword evidence="9 16" id="KW-0547">Nucleotide-binding</keyword>
<keyword evidence="13 16" id="KW-0173">Coenzyme A biosynthesis</keyword>
<comment type="similarity">
    <text evidence="14 16">Belongs to the type III pantothenate kinase family.</text>
</comment>
<dbReference type="NCBIfam" id="NF009855">
    <property type="entry name" value="PRK13321.1"/>
    <property type="match status" value="1"/>
</dbReference>
<evidence type="ECO:0000256" key="13">
    <source>
        <dbReference type="ARBA" id="ARBA00022993"/>
    </source>
</evidence>
<comment type="cofactor">
    <cofactor evidence="16">
        <name>NH4(+)</name>
        <dbReference type="ChEBI" id="CHEBI:28938"/>
    </cofactor>
    <cofactor evidence="16">
        <name>K(+)</name>
        <dbReference type="ChEBI" id="CHEBI:29103"/>
    </cofactor>
    <text evidence="16">A monovalent cation. Ammonium or potassium.</text>
</comment>
<evidence type="ECO:0000256" key="5">
    <source>
        <dbReference type="ARBA" id="ARBA00011738"/>
    </source>
</evidence>
<dbReference type="PANTHER" id="PTHR34265:SF1">
    <property type="entry name" value="TYPE III PANTOTHENATE KINASE"/>
    <property type="match status" value="1"/>
</dbReference>
<feature type="binding site" evidence="16">
    <location>
        <position position="100"/>
    </location>
    <ligand>
        <name>substrate</name>
    </ligand>
</feature>
<evidence type="ECO:0000256" key="10">
    <source>
        <dbReference type="ARBA" id="ARBA00022777"/>
    </source>
</evidence>
<dbReference type="STRING" id="883114.HMPREF9709_00933"/>
<comment type="cofactor">
    <cofactor evidence="2">
        <name>K(+)</name>
        <dbReference type="ChEBI" id="CHEBI:29103"/>
    </cofactor>
</comment>
<evidence type="ECO:0000256" key="9">
    <source>
        <dbReference type="ARBA" id="ARBA00022741"/>
    </source>
</evidence>
<sequence length="262" mass="28810">MILLIDIGNTNVVLGIFEGSKNINSWRLETRQTKTMDEYGSQIESILLHEGIKLDEIDDVVLGSVVPTLQLTFKHLCKKYLNKTPIVIGENTKTGMKINYENPKEVGADRIANSVAMMEHYKLPAILIDMGTAISFDVVSKDGEFLGGAIAPGMGIASNALFERTSKLPKVEFESPRSVIGKTTVEAIKSGLTYGYVGLVDNIIEEIAKALKTTTSAVSIIAAGGYSEFIAERSRYIQTVDKNITLEGMRLIYEKTKEINKK</sequence>
<evidence type="ECO:0000256" key="7">
    <source>
        <dbReference type="ARBA" id="ARBA00022490"/>
    </source>
</evidence>
<dbReference type="PATRIC" id="fig|883114.3.peg.923"/>
<proteinExistence type="inferred from homology"/>
<gene>
    <name evidence="16" type="primary">coaX</name>
    <name evidence="17" type="ORF">HMPREF9709_00933</name>
</gene>
<feature type="binding site" evidence="16">
    <location>
        <position position="184"/>
    </location>
    <ligand>
        <name>substrate</name>
    </ligand>
</feature>
<dbReference type="CDD" id="cd24015">
    <property type="entry name" value="ASKHA_NBD_PanK-III"/>
    <property type="match status" value="1"/>
</dbReference>
<feature type="binding site" evidence="16">
    <location>
        <begin position="107"/>
        <end position="110"/>
    </location>
    <ligand>
        <name>substrate</name>
    </ligand>
</feature>
<dbReference type="PANTHER" id="PTHR34265">
    <property type="entry name" value="TYPE III PANTOTHENATE KINASE"/>
    <property type="match status" value="1"/>
</dbReference>
<dbReference type="GeneID" id="96998926"/>
<name>H3NNM2_9FIRM</name>
<keyword evidence="16" id="KW-0479">Metal-binding</keyword>
<feature type="binding site" evidence="16">
    <location>
        <position position="129"/>
    </location>
    <ligand>
        <name>K(+)</name>
        <dbReference type="ChEBI" id="CHEBI:29103"/>
    </ligand>
</feature>
<evidence type="ECO:0000313" key="18">
    <source>
        <dbReference type="Proteomes" id="UP000004191"/>
    </source>
</evidence>
<dbReference type="EMBL" id="AGEI01000021">
    <property type="protein sequence ID" value="EHR33997.1"/>
    <property type="molecule type" value="Genomic_DNA"/>
</dbReference>
<keyword evidence="7 16" id="KW-0963">Cytoplasm</keyword>
<dbReference type="HAMAP" id="MF_01274">
    <property type="entry name" value="Pantothen_kinase_3"/>
    <property type="match status" value="1"/>
</dbReference>
<reference evidence="17 18" key="1">
    <citation type="submission" date="2012-01" db="EMBL/GenBank/DDBJ databases">
        <title>The Genome Sequence of Helcococcus kunzii ATCC 51366.</title>
        <authorList>
            <consortium name="The Broad Institute Genome Sequencing Platform"/>
            <person name="Earl A."/>
            <person name="Ward D."/>
            <person name="Feldgarden M."/>
            <person name="Gevers D."/>
            <person name="Huys G."/>
            <person name="Young S.K."/>
            <person name="Zeng Q."/>
            <person name="Gargeya S."/>
            <person name="Fitzgerald M."/>
            <person name="Haas B."/>
            <person name="Abouelleil A."/>
            <person name="Alvarado L."/>
            <person name="Arachchi H.M."/>
            <person name="Berlin A."/>
            <person name="Chapman S.B."/>
            <person name="Gearin G."/>
            <person name="Goldberg J."/>
            <person name="Griggs A."/>
            <person name="Gujja S."/>
            <person name="Hansen M."/>
            <person name="Heiman D."/>
            <person name="Howarth C."/>
            <person name="Larimer J."/>
            <person name="Lui A."/>
            <person name="MacDonald P.J.P."/>
            <person name="McCowen C."/>
            <person name="Montmayeur A."/>
            <person name="Murphy C."/>
            <person name="Neiman D."/>
            <person name="Pearson M."/>
            <person name="Priest M."/>
            <person name="Roberts A."/>
            <person name="Saif S."/>
            <person name="Shea T."/>
            <person name="Sisk P."/>
            <person name="Stolte C."/>
            <person name="Sykes S."/>
            <person name="Wortman J."/>
            <person name="Nusbaum C."/>
            <person name="Birren B."/>
        </authorList>
    </citation>
    <scope>NUCLEOTIDE SEQUENCE [LARGE SCALE GENOMIC DNA]</scope>
    <source>
        <strain evidence="17 18">ATCC 51366</strain>
    </source>
</reference>
<dbReference type="AlphaFoldDB" id="H3NNM2"/>
<evidence type="ECO:0000256" key="3">
    <source>
        <dbReference type="ARBA" id="ARBA00004496"/>
    </source>
</evidence>
<dbReference type="GO" id="GO:0004594">
    <property type="term" value="F:pantothenate kinase activity"/>
    <property type="evidence" value="ECO:0007669"/>
    <property type="project" value="UniProtKB-UniRule"/>
</dbReference>
<accession>H3NNM2</accession>
<evidence type="ECO:0000256" key="6">
    <source>
        <dbReference type="ARBA" id="ARBA00012102"/>
    </source>
</evidence>
<comment type="caution">
    <text evidence="17">The sequence shown here is derived from an EMBL/GenBank/DDBJ whole genome shotgun (WGS) entry which is preliminary data.</text>
</comment>
<comment type="subcellular location">
    <subcellularLocation>
        <location evidence="3 16">Cytoplasm</location>
    </subcellularLocation>
</comment>
<dbReference type="NCBIfam" id="NF009848">
    <property type="entry name" value="PRK13318.1-6"/>
    <property type="match status" value="1"/>
</dbReference>
<evidence type="ECO:0000256" key="1">
    <source>
        <dbReference type="ARBA" id="ARBA00001206"/>
    </source>
</evidence>
<organism evidence="17 18">
    <name type="scientific">Helcococcus kunzii ATCC 51366</name>
    <dbReference type="NCBI Taxonomy" id="883114"/>
    <lineage>
        <taxon>Bacteria</taxon>
        <taxon>Bacillati</taxon>
        <taxon>Bacillota</taxon>
        <taxon>Tissierellia</taxon>
        <taxon>Tissierellales</taxon>
        <taxon>Peptoniphilaceae</taxon>
        <taxon>Helcococcus</taxon>
    </lineage>
</organism>
<evidence type="ECO:0000256" key="2">
    <source>
        <dbReference type="ARBA" id="ARBA00001958"/>
    </source>
</evidence>
<dbReference type="Pfam" id="PF03309">
    <property type="entry name" value="Pan_kinase"/>
    <property type="match status" value="1"/>
</dbReference>
<evidence type="ECO:0000256" key="12">
    <source>
        <dbReference type="ARBA" id="ARBA00022958"/>
    </source>
</evidence>
<dbReference type="EC" id="2.7.1.33" evidence="6 16"/>
<keyword evidence="11 16" id="KW-0067">ATP-binding</keyword>
<evidence type="ECO:0000256" key="8">
    <source>
        <dbReference type="ARBA" id="ARBA00022679"/>
    </source>
</evidence>
<feature type="binding site" evidence="16">
    <location>
        <begin position="6"/>
        <end position="13"/>
    </location>
    <ligand>
        <name>ATP</name>
        <dbReference type="ChEBI" id="CHEBI:30616"/>
    </ligand>
</feature>
<feature type="active site" description="Proton acceptor" evidence="16">
    <location>
        <position position="109"/>
    </location>
</feature>
<dbReference type="OrthoDB" id="9804707at2"/>
<evidence type="ECO:0000256" key="15">
    <source>
        <dbReference type="ARBA" id="ARBA00040883"/>
    </source>
</evidence>
<evidence type="ECO:0000256" key="16">
    <source>
        <dbReference type="HAMAP-Rule" id="MF_01274"/>
    </source>
</evidence>
<evidence type="ECO:0000256" key="11">
    <source>
        <dbReference type="ARBA" id="ARBA00022840"/>
    </source>
</evidence>
<evidence type="ECO:0000256" key="14">
    <source>
        <dbReference type="ARBA" id="ARBA00038036"/>
    </source>
</evidence>
<evidence type="ECO:0000313" key="17">
    <source>
        <dbReference type="EMBL" id="EHR33997.1"/>
    </source>
</evidence>
<comment type="subunit">
    <text evidence="5 16">Homodimer.</text>
</comment>
<keyword evidence="18" id="KW-1185">Reference proteome</keyword>
<dbReference type="RefSeq" id="WP_005398379.1">
    <property type="nucleotide sequence ID" value="NZ_JH601088.1"/>
</dbReference>
<dbReference type="HOGENOM" id="CLU_066627_1_0_9"/>
<dbReference type="InterPro" id="IPR043129">
    <property type="entry name" value="ATPase_NBD"/>
</dbReference>
<dbReference type="GO" id="GO:0005524">
    <property type="term" value="F:ATP binding"/>
    <property type="evidence" value="ECO:0007669"/>
    <property type="project" value="UniProtKB-UniRule"/>
</dbReference>
<dbReference type="Proteomes" id="UP000004191">
    <property type="component" value="Unassembled WGS sequence"/>
</dbReference>
<keyword evidence="8 16" id="KW-0808">Transferase</keyword>
<dbReference type="eggNOG" id="COG1521">
    <property type="taxonomic scope" value="Bacteria"/>
</dbReference>
<dbReference type="SUPFAM" id="SSF53067">
    <property type="entry name" value="Actin-like ATPase domain"/>
    <property type="match status" value="2"/>
</dbReference>
<dbReference type="NCBIfam" id="TIGR00671">
    <property type="entry name" value="baf"/>
    <property type="match status" value="1"/>
</dbReference>
<dbReference type="GO" id="GO:0046872">
    <property type="term" value="F:metal ion binding"/>
    <property type="evidence" value="ECO:0007669"/>
    <property type="project" value="UniProtKB-KW"/>
</dbReference>
<comment type="pathway">
    <text evidence="4 16">Cofactor biosynthesis; coenzyme A biosynthesis; CoA from (R)-pantothenate: step 1/5.</text>
</comment>
<dbReference type="GO" id="GO:0005737">
    <property type="term" value="C:cytoplasm"/>
    <property type="evidence" value="ECO:0007669"/>
    <property type="project" value="UniProtKB-SubCell"/>
</dbReference>
<dbReference type="Gene3D" id="3.30.420.40">
    <property type="match status" value="2"/>
</dbReference>
<evidence type="ECO:0000256" key="4">
    <source>
        <dbReference type="ARBA" id="ARBA00005225"/>
    </source>
</evidence>
<dbReference type="InterPro" id="IPR004619">
    <property type="entry name" value="Type_III_PanK"/>
</dbReference>
<dbReference type="GO" id="GO:0015937">
    <property type="term" value="P:coenzyme A biosynthetic process"/>
    <property type="evidence" value="ECO:0007669"/>
    <property type="project" value="UniProtKB-UniRule"/>
</dbReference>
<feature type="binding site" evidence="16">
    <location>
        <position position="132"/>
    </location>
    <ligand>
        <name>ATP</name>
        <dbReference type="ChEBI" id="CHEBI:30616"/>
    </ligand>
</feature>
<keyword evidence="10 16" id="KW-0418">Kinase</keyword>
<keyword evidence="12 16" id="KW-0630">Potassium</keyword>
<comment type="function">
    <text evidence="16">Catalyzes the phosphorylation of pantothenate (Pan), the first step in CoA biosynthesis.</text>
</comment>
<protein>
    <recommendedName>
        <fullName evidence="15 16">Type III pantothenate kinase</fullName>
        <ecNumber evidence="6 16">2.7.1.33</ecNumber>
    </recommendedName>
    <alternativeName>
        <fullName evidence="16">PanK-III</fullName>
    </alternativeName>
    <alternativeName>
        <fullName evidence="16">Pantothenic acid kinase</fullName>
    </alternativeName>
</protein>
<dbReference type="UniPathway" id="UPA00241">
    <property type="reaction ID" value="UER00352"/>
</dbReference>